<evidence type="ECO:0000256" key="3">
    <source>
        <dbReference type="ARBA" id="ARBA00022670"/>
    </source>
</evidence>
<dbReference type="InterPro" id="IPR050164">
    <property type="entry name" value="Peptidase_C19"/>
</dbReference>
<evidence type="ECO:0000313" key="11">
    <source>
        <dbReference type="Proteomes" id="UP001605036"/>
    </source>
</evidence>
<accession>A0ABD1ZQM9</accession>
<evidence type="ECO:0000256" key="2">
    <source>
        <dbReference type="ARBA" id="ARBA00009085"/>
    </source>
</evidence>
<protein>
    <recommendedName>
        <fullName evidence="7">Ubiquitin carboxyl-terminal hydrolase</fullName>
        <ecNumber evidence="7">3.4.19.12</ecNumber>
    </recommendedName>
</protein>
<evidence type="ECO:0000313" key="10">
    <source>
        <dbReference type="EMBL" id="KAL2653760.1"/>
    </source>
</evidence>
<name>A0ABD1ZQM9_9MARC</name>
<dbReference type="InterPro" id="IPR018200">
    <property type="entry name" value="USP_CS"/>
</dbReference>
<feature type="region of interest" description="Disordered" evidence="8">
    <location>
        <begin position="405"/>
        <end position="449"/>
    </location>
</feature>
<gene>
    <name evidence="10" type="ORF">R1flu_021888</name>
</gene>
<evidence type="ECO:0000256" key="5">
    <source>
        <dbReference type="ARBA" id="ARBA00022801"/>
    </source>
</evidence>
<dbReference type="Pfam" id="PF00443">
    <property type="entry name" value="UCH"/>
    <property type="match status" value="1"/>
</dbReference>
<sequence>MSQTVFQPLQNSWRTDYLLRRKHGPLGLKNLGNTCYFNSVLQCLTYTPPLANLCLDGEHTSTCGARNSNCAFCFLERRIRSSLTTDVAVDSPTKIFDCLQRSTKLFRVGRQEDAHELLRFAIEACNNACIQKPISVINRQTKNGDRKLKGEPHTVVKEIFGGVLQSQVKCETCGTESNKLDEIMDLSLDIMPRVVSLGEAMCRFFQPEILDGDNKYLCSKCKKPANAKKQLSVFRAPNVLVIQLKRFENIYGGKIDRHIAFDERLALTGFMCRNSKDPRPEYSLYGLVVHSGHSQDGGHYYAYVKEPRGKWYCCNDASVWHVSSEEVREDKAYMLFYVRNSSGPKVAAVCRNDSTPSPPNTPDTDVQEPPKKYSSPNAPHSKRLNIIPVSSRVNSKKQLRINIRNVDDPPEKEGREKQLNVKPSRECMSSTGISVSNQPVCSSSAEHGGGGMSPRLICVPQQDAGSSFDGNVTTPRCGYETNGIPNAPSQIVEDREQAGALITGQILNKSLVAAELVENSLVISTGAESREATQDSASVIGHISAARPAGSSVEETGIAGTKRPREEAQFSADVVGSAPALPLLDTQVGSSRLKSPHDDTLSRNSDINLRLEKETRDVLLSTGFYEKVRERLRELKRSKISHGLWPADQDARSPRLFYEEDELNYRLPVHVQGCSVDMSQEQADRLDASYCISNLVEEGILLVNAALVETMRSCIAAASLVSHLFPLSRECAVTTYCQLNRSGLRRCYIGSSICISIVAPLPKSLVNHTSAPAFYSREVVHVRLWVDFRVFCQSAAIERSFSEEQRRSWSNSDCSCEVNELAHVTRSLE</sequence>
<keyword evidence="4 7" id="KW-0833">Ubl conjugation pathway</keyword>
<dbReference type="EMBL" id="JBHFFA010000001">
    <property type="protein sequence ID" value="KAL2653760.1"/>
    <property type="molecule type" value="Genomic_DNA"/>
</dbReference>
<feature type="compositionally biased region" description="Polar residues" evidence="8">
    <location>
        <begin position="427"/>
        <end position="445"/>
    </location>
</feature>
<proteinExistence type="inferred from homology"/>
<evidence type="ECO:0000256" key="1">
    <source>
        <dbReference type="ARBA" id="ARBA00000707"/>
    </source>
</evidence>
<dbReference type="GO" id="GO:0006508">
    <property type="term" value="P:proteolysis"/>
    <property type="evidence" value="ECO:0007669"/>
    <property type="project" value="UniProtKB-KW"/>
</dbReference>
<dbReference type="PROSITE" id="PS00972">
    <property type="entry name" value="USP_1"/>
    <property type="match status" value="1"/>
</dbReference>
<evidence type="ECO:0000256" key="8">
    <source>
        <dbReference type="SAM" id="MobiDB-lite"/>
    </source>
</evidence>
<comment type="similarity">
    <text evidence="2 7">Belongs to the peptidase C19 family.</text>
</comment>
<feature type="region of interest" description="Disordered" evidence="8">
    <location>
        <begin position="349"/>
        <end position="383"/>
    </location>
</feature>
<dbReference type="CDD" id="cd02661">
    <property type="entry name" value="Peptidase_C19E"/>
    <property type="match status" value="1"/>
</dbReference>
<dbReference type="InterPro" id="IPR028889">
    <property type="entry name" value="USP"/>
</dbReference>
<evidence type="ECO:0000259" key="9">
    <source>
        <dbReference type="PROSITE" id="PS50235"/>
    </source>
</evidence>
<keyword evidence="5 7" id="KW-0378">Hydrolase</keyword>
<dbReference type="EC" id="3.4.19.12" evidence="7"/>
<comment type="catalytic activity">
    <reaction evidence="1 7">
        <text>Thiol-dependent hydrolysis of ester, thioester, amide, peptide and isopeptide bonds formed by the C-terminal Gly of ubiquitin (a 76-residue protein attached to proteins as an intracellular targeting signal).</text>
        <dbReference type="EC" id="3.4.19.12"/>
    </reaction>
</comment>
<dbReference type="InterPro" id="IPR038765">
    <property type="entry name" value="Papain-like_cys_pep_sf"/>
</dbReference>
<dbReference type="SUPFAM" id="SSF54001">
    <property type="entry name" value="Cysteine proteinases"/>
    <property type="match status" value="1"/>
</dbReference>
<evidence type="ECO:0000256" key="6">
    <source>
        <dbReference type="ARBA" id="ARBA00022807"/>
    </source>
</evidence>
<dbReference type="Proteomes" id="UP001605036">
    <property type="component" value="Unassembled WGS sequence"/>
</dbReference>
<dbReference type="AlphaFoldDB" id="A0ABD1ZQM9"/>
<comment type="caution">
    <text evidence="10">The sequence shown here is derived from an EMBL/GenBank/DDBJ whole genome shotgun (WGS) entry which is preliminary data.</text>
</comment>
<evidence type="ECO:0000256" key="4">
    <source>
        <dbReference type="ARBA" id="ARBA00022786"/>
    </source>
</evidence>
<reference evidence="10 11" key="1">
    <citation type="submission" date="2024-09" db="EMBL/GenBank/DDBJ databases">
        <title>Chromosome-scale assembly of Riccia fluitans.</title>
        <authorList>
            <person name="Paukszto L."/>
            <person name="Sawicki J."/>
            <person name="Karawczyk K."/>
            <person name="Piernik-Szablinska J."/>
            <person name="Szczecinska M."/>
            <person name="Mazdziarz M."/>
        </authorList>
    </citation>
    <scope>NUCLEOTIDE SEQUENCE [LARGE SCALE GENOMIC DNA]</scope>
    <source>
        <strain evidence="10">Rf_01</strain>
        <tissue evidence="10">Aerial parts of the thallus</tissue>
    </source>
</reference>
<keyword evidence="6 7" id="KW-0788">Thiol protease</keyword>
<dbReference type="PANTHER" id="PTHR24006:SF758">
    <property type="entry name" value="UBIQUITIN CARBOXYL-TERMINAL HYDROLASE 36"/>
    <property type="match status" value="1"/>
</dbReference>
<dbReference type="GO" id="GO:0004843">
    <property type="term" value="F:cysteine-type deubiquitinase activity"/>
    <property type="evidence" value="ECO:0007669"/>
    <property type="project" value="UniProtKB-UniRule"/>
</dbReference>
<dbReference type="Gene3D" id="3.90.70.10">
    <property type="entry name" value="Cysteine proteinases"/>
    <property type="match status" value="1"/>
</dbReference>
<keyword evidence="11" id="KW-1185">Reference proteome</keyword>
<feature type="compositionally biased region" description="Basic and acidic residues" evidence="8">
    <location>
        <begin position="405"/>
        <end position="425"/>
    </location>
</feature>
<organism evidence="10 11">
    <name type="scientific">Riccia fluitans</name>
    <dbReference type="NCBI Taxonomy" id="41844"/>
    <lineage>
        <taxon>Eukaryota</taxon>
        <taxon>Viridiplantae</taxon>
        <taxon>Streptophyta</taxon>
        <taxon>Embryophyta</taxon>
        <taxon>Marchantiophyta</taxon>
        <taxon>Marchantiopsida</taxon>
        <taxon>Marchantiidae</taxon>
        <taxon>Marchantiales</taxon>
        <taxon>Ricciaceae</taxon>
        <taxon>Riccia</taxon>
    </lineage>
</organism>
<dbReference type="InterPro" id="IPR001394">
    <property type="entry name" value="Peptidase_C19_UCH"/>
</dbReference>
<dbReference type="PROSITE" id="PS50235">
    <property type="entry name" value="USP_3"/>
    <property type="match status" value="1"/>
</dbReference>
<feature type="domain" description="USP" evidence="9">
    <location>
        <begin position="26"/>
        <end position="340"/>
    </location>
</feature>
<dbReference type="PANTHER" id="PTHR24006">
    <property type="entry name" value="UBIQUITIN CARBOXYL-TERMINAL HYDROLASE"/>
    <property type="match status" value="1"/>
</dbReference>
<keyword evidence="3 7" id="KW-0645">Protease</keyword>
<dbReference type="PROSITE" id="PS00973">
    <property type="entry name" value="USP_2"/>
    <property type="match status" value="1"/>
</dbReference>
<comment type="function">
    <text evidence="7">Recognizes and hydrolyzes the peptide bond at the C-terminal Gly of ubiquitin. Involved in the processing of poly-ubiquitin precursors as well as that of ubiquitinated proteins.</text>
</comment>
<dbReference type="FunFam" id="3.90.70.10:FF:000119">
    <property type="entry name" value="Ubiquitin specific peptidase 36"/>
    <property type="match status" value="1"/>
</dbReference>
<evidence type="ECO:0000256" key="7">
    <source>
        <dbReference type="RuleBase" id="RU366025"/>
    </source>
</evidence>